<keyword evidence="3" id="KW-1185">Reference proteome</keyword>
<sequence length="85" mass="9506">MKALPFPFVEVYCEQSTLRRGSETRLKVDSYNSARSQGSMFYKNVLYMLNLSFYNDDWSGRHETPAGQAGSLSAPRKASACSGNQ</sequence>
<evidence type="ECO:0000313" key="3">
    <source>
        <dbReference type="Proteomes" id="UP001341444"/>
    </source>
</evidence>
<evidence type="ECO:0000256" key="1">
    <source>
        <dbReference type="SAM" id="MobiDB-lite"/>
    </source>
</evidence>
<proteinExistence type="predicted"/>
<organism evidence="2 3">
    <name type="scientific">Heyndrickxia acidicola</name>
    <dbReference type="NCBI Taxonomy" id="209389"/>
    <lineage>
        <taxon>Bacteria</taxon>
        <taxon>Bacillati</taxon>
        <taxon>Bacillota</taxon>
        <taxon>Bacilli</taxon>
        <taxon>Bacillales</taxon>
        <taxon>Bacillaceae</taxon>
        <taxon>Heyndrickxia</taxon>
    </lineage>
</organism>
<evidence type="ECO:0000313" key="2">
    <source>
        <dbReference type="EMBL" id="MED1201835.1"/>
    </source>
</evidence>
<feature type="region of interest" description="Disordered" evidence="1">
    <location>
        <begin position="63"/>
        <end position="85"/>
    </location>
</feature>
<name>A0ABU6MAX9_9BACI</name>
<protein>
    <submittedName>
        <fullName evidence="2">Uncharacterized protein</fullName>
    </submittedName>
</protein>
<reference evidence="2 3" key="1">
    <citation type="submission" date="2023-03" db="EMBL/GenBank/DDBJ databases">
        <title>Bacillus Genome Sequencing.</title>
        <authorList>
            <person name="Dunlap C."/>
        </authorList>
    </citation>
    <scope>NUCLEOTIDE SEQUENCE [LARGE SCALE GENOMIC DNA]</scope>
    <source>
        <strain evidence="2 3">B-23453</strain>
    </source>
</reference>
<dbReference type="RefSeq" id="WP_328006120.1">
    <property type="nucleotide sequence ID" value="NZ_JARMAB010000003.1"/>
</dbReference>
<gene>
    <name evidence="2" type="ORF">P4T90_01890</name>
</gene>
<dbReference type="Proteomes" id="UP001341444">
    <property type="component" value="Unassembled WGS sequence"/>
</dbReference>
<dbReference type="EMBL" id="JARMAB010000003">
    <property type="protein sequence ID" value="MED1201835.1"/>
    <property type="molecule type" value="Genomic_DNA"/>
</dbReference>
<comment type="caution">
    <text evidence="2">The sequence shown here is derived from an EMBL/GenBank/DDBJ whole genome shotgun (WGS) entry which is preliminary data.</text>
</comment>
<accession>A0ABU6MAX9</accession>